<dbReference type="EMBL" id="GEEE01000078">
    <property type="protein sequence ID" value="JAP63147.1"/>
    <property type="molecule type" value="Transcribed_RNA"/>
</dbReference>
<feature type="region of interest" description="Disordered" evidence="1">
    <location>
        <begin position="1"/>
        <end position="98"/>
    </location>
</feature>
<reference evidence="2" key="1">
    <citation type="submission" date="2016-01" db="EMBL/GenBank/DDBJ databases">
        <title>Reference transcriptome for the parasite Schistocephalus solidus: insights into the molecular evolution of parasitism.</title>
        <authorList>
            <person name="Hebert F.O."/>
            <person name="Grambauer S."/>
            <person name="Barber I."/>
            <person name="Landry C.R."/>
            <person name="Aubin-Horth N."/>
        </authorList>
    </citation>
    <scope>NUCLEOTIDE SEQUENCE</scope>
</reference>
<gene>
    <name evidence="2" type="ORF">TR161107</name>
</gene>
<feature type="compositionally biased region" description="Low complexity" evidence="1">
    <location>
        <begin position="17"/>
        <end position="27"/>
    </location>
</feature>
<feature type="compositionally biased region" description="Basic and acidic residues" evidence="1">
    <location>
        <begin position="1"/>
        <end position="11"/>
    </location>
</feature>
<name>A0A0V0JBR4_SCHSO</name>
<sequence>MEKWQLVHSDGEEVVSDDGSSVASDWSILVPNETDDPVTAPPSAVEAVDSRSASVGGIPSSPFRQPPSTARRRKRRGTAIRREQPVSSTSGGDDKSTAVTANNRVTVASVLHNAATAAALAQRARTLSLLQSLTLDNHEARGSFDTCRYNRTHHMNSRSRHITAMGVDRQRTKCLYRGAMTSKAYQRPQVARLAGSTSDNGGRDQFTAANVAASGRMARKSRA</sequence>
<accession>A0A0V0JBR4</accession>
<proteinExistence type="predicted"/>
<feature type="compositionally biased region" description="Basic residues" evidence="1">
    <location>
        <begin position="70"/>
        <end position="79"/>
    </location>
</feature>
<evidence type="ECO:0000313" key="2">
    <source>
        <dbReference type="EMBL" id="JAP63147.1"/>
    </source>
</evidence>
<dbReference type="AlphaFoldDB" id="A0A0V0JBR4"/>
<feature type="region of interest" description="Disordered" evidence="1">
    <location>
        <begin position="193"/>
        <end position="223"/>
    </location>
</feature>
<protein>
    <submittedName>
        <fullName evidence="2">Uncharacterized protein</fullName>
    </submittedName>
</protein>
<feature type="compositionally biased region" description="Polar residues" evidence="1">
    <location>
        <begin position="85"/>
        <end position="98"/>
    </location>
</feature>
<organism evidence="2">
    <name type="scientific">Schistocephalus solidus</name>
    <name type="common">Tapeworm</name>
    <dbReference type="NCBI Taxonomy" id="70667"/>
    <lineage>
        <taxon>Eukaryota</taxon>
        <taxon>Metazoa</taxon>
        <taxon>Spiralia</taxon>
        <taxon>Lophotrochozoa</taxon>
        <taxon>Platyhelminthes</taxon>
        <taxon>Cestoda</taxon>
        <taxon>Eucestoda</taxon>
        <taxon>Diphyllobothriidea</taxon>
        <taxon>Diphyllobothriidae</taxon>
        <taxon>Schistocephalus</taxon>
    </lineage>
</organism>
<evidence type="ECO:0000256" key="1">
    <source>
        <dbReference type="SAM" id="MobiDB-lite"/>
    </source>
</evidence>